<dbReference type="EMBL" id="JACHOV010000004">
    <property type="protein sequence ID" value="MBB4641028.1"/>
    <property type="molecule type" value="Genomic_DNA"/>
</dbReference>
<feature type="chain" id="PRO_5032759001" evidence="11">
    <location>
        <begin position="23"/>
        <end position="731"/>
    </location>
</feature>
<keyword evidence="9" id="KW-0998">Cell outer membrane</keyword>
<dbReference type="InterPro" id="IPR038591">
    <property type="entry name" value="NolW-like_sf"/>
</dbReference>
<dbReference type="GO" id="GO:0015628">
    <property type="term" value="P:protein secretion by the type II secretion system"/>
    <property type="evidence" value="ECO:0007669"/>
    <property type="project" value="InterPro"/>
</dbReference>
<dbReference type="GO" id="GO:0009279">
    <property type="term" value="C:cell outer membrane"/>
    <property type="evidence" value="ECO:0007669"/>
    <property type="project" value="UniProtKB-SubCell"/>
</dbReference>
<keyword evidence="4" id="KW-1134">Transmembrane beta strand</keyword>
<comment type="caution">
    <text evidence="15">The sequence shown here is derived from an EMBL/GenBank/DDBJ whole genome shotgun (WGS) entry which is preliminary data.</text>
</comment>
<feature type="domain" description="NolW-like" evidence="13">
    <location>
        <begin position="257"/>
        <end position="372"/>
    </location>
</feature>
<dbReference type="NCBIfam" id="TIGR02517">
    <property type="entry name" value="type_II_gspD"/>
    <property type="match status" value="1"/>
</dbReference>
<comment type="similarity">
    <text evidence="2">Belongs to the bacterial secretin family. GSP D subfamily.</text>
</comment>
<proteinExistence type="inferred from homology"/>
<evidence type="ECO:0000256" key="9">
    <source>
        <dbReference type="ARBA" id="ARBA00023237"/>
    </source>
</evidence>
<dbReference type="GO" id="GO:0015627">
    <property type="term" value="C:type II protein secretion system complex"/>
    <property type="evidence" value="ECO:0007669"/>
    <property type="project" value="InterPro"/>
</dbReference>
<keyword evidence="7" id="KW-0653">Protein transport</keyword>
<evidence type="ECO:0000256" key="11">
    <source>
        <dbReference type="SAM" id="SignalP"/>
    </source>
</evidence>
<keyword evidence="6 11" id="KW-0732">Signal</keyword>
<evidence type="ECO:0000256" key="5">
    <source>
        <dbReference type="ARBA" id="ARBA00022692"/>
    </source>
</evidence>
<evidence type="ECO:0000256" key="7">
    <source>
        <dbReference type="ARBA" id="ARBA00022927"/>
    </source>
</evidence>
<accession>A0A840HTZ2</accession>
<evidence type="ECO:0000256" key="3">
    <source>
        <dbReference type="ARBA" id="ARBA00022448"/>
    </source>
</evidence>
<keyword evidence="5" id="KW-0812">Transmembrane</keyword>
<organism evidence="15 16">
    <name type="scientific">Rhizorhapis suberifaciens</name>
    <name type="common">corky root of lettuce</name>
    <dbReference type="NCBI Taxonomy" id="13656"/>
    <lineage>
        <taxon>Bacteria</taxon>
        <taxon>Pseudomonadati</taxon>
        <taxon>Pseudomonadota</taxon>
        <taxon>Alphaproteobacteria</taxon>
        <taxon>Sphingomonadales</taxon>
        <taxon>Sphingomonadaceae</taxon>
        <taxon>Rhizorhapis</taxon>
    </lineage>
</organism>
<dbReference type="Gene3D" id="3.30.1370.120">
    <property type="match status" value="3"/>
</dbReference>
<evidence type="ECO:0000259" key="13">
    <source>
        <dbReference type="Pfam" id="PF03958"/>
    </source>
</evidence>
<gene>
    <name evidence="15" type="ORF">HNQ99_001332</name>
</gene>
<keyword evidence="16" id="KW-1185">Reference proteome</keyword>
<dbReference type="AlphaFoldDB" id="A0A840HTZ2"/>
<evidence type="ECO:0000256" key="6">
    <source>
        <dbReference type="ARBA" id="ARBA00022729"/>
    </source>
</evidence>
<evidence type="ECO:0000256" key="10">
    <source>
        <dbReference type="RuleBase" id="RU004004"/>
    </source>
</evidence>
<dbReference type="InterPro" id="IPR049371">
    <property type="entry name" value="GspD-like_N0"/>
</dbReference>
<dbReference type="InterPro" id="IPR050810">
    <property type="entry name" value="Bact_Secretion_Sys_Channel"/>
</dbReference>
<evidence type="ECO:0000259" key="12">
    <source>
        <dbReference type="Pfam" id="PF00263"/>
    </source>
</evidence>
<feature type="domain" description="NolW-like" evidence="13">
    <location>
        <begin position="121"/>
        <end position="181"/>
    </location>
</feature>
<evidence type="ECO:0000313" key="16">
    <source>
        <dbReference type="Proteomes" id="UP000575068"/>
    </source>
</evidence>
<dbReference type="Pfam" id="PF00263">
    <property type="entry name" value="Secretin"/>
    <property type="match status" value="1"/>
</dbReference>
<dbReference type="Pfam" id="PF03958">
    <property type="entry name" value="Secretin_N"/>
    <property type="match status" value="3"/>
</dbReference>
<evidence type="ECO:0000256" key="8">
    <source>
        <dbReference type="ARBA" id="ARBA00023136"/>
    </source>
</evidence>
<evidence type="ECO:0000256" key="4">
    <source>
        <dbReference type="ARBA" id="ARBA00022452"/>
    </source>
</evidence>
<reference evidence="15 16" key="1">
    <citation type="submission" date="2020-08" db="EMBL/GenBank/DDBJ databases">
        <title>Genomic Encyclopedia of Type Strains, Phase IV (KMG-IV): sequencing the most valuable type-strain genomes for metagenomic binning, comparative biology and taxonomic classification.</title>
        <authorList>
            <person name="Goeker M."/>
        </authorList>
    </citation>
    <scope>NUCLEOTIDE SEQUENCE [LARGE SCALE GENOMIC DNA]</scope>
    <source>
        <strain evidence="15 16">DSM 7465</strain>
    </source>
</reference>
<feature type="signal peptide" evidence="11">
    <location>
        <begin position="1"/>
        <end position="22"/>
    </location>
</feature>
<evidence type="ECO:0000256" key="1">
    <source>
        <dbReference type="ARBA" id="ARBA00004442"/>
    </source>
</evidence>
<keyword evidence="8" id="KW-0472">Membrane</keyword>
<dbReference type="PANTHER" id="PTHR30332:SF24">
    <property type="entry name" value="SECRETIN GSPD-RELATED"/>
    <property type="match status" value="1"/>
</dbReference>
<dbReference type="PRINTS" id="PR00811">
    <property type="entry name" value="BCTERIALGSPD"/>
</dbReference>
<dbReference type="Proteomes" id="UP000575068">
    <property type="component" value="Unassembled WGS sequence"/>
</dbReference>
<keyword evidence="3 10" id="KW-0813">Transport</keyword>
<comment type="subcellular location">
    <subcellularLocation>
        <location evidence="1 10">Cell outer membrane</location>
    </subcellularLocation>
</comment>
<sequence length="731" mass="77321">MTKHIFKISAALALILTSPVQAQHMLNVRDADIRAFIQDAARVTGRTFIIDQRVQGKVSVVTDRPLSKSEYFEIFLSTLRANGLVAVPAPGGAYRILPADTAAAQPSRIGGASAARNQFVTEVIRLRSIDAASALETLRPLVSKEGSITANRAGNSIVVADFADNVARIRQLVRQIDQDGASAQIVTLKNAGAREIATSLQTLVGQGQQGGAGYAVSVVPIDSSNSIALRGDPATVSRLIAMAKELDQQAASGTEIRVYWLEHADAEKLVPVLQQMLGQQTTQMASGSSAPSFMNSAAATSTGGNGQIGGANPSSAAPALASAVASSAGIASRGPAVVTRYEGANAIIIAANNDVQRMLGEVIRQIDTRREQVLIEAIIVEISDTVAKKLGVQWLVGGKQGGFVTNYSNTAPNIITVGGALIADRIGSTTTTTTTTSTTTTSGLRDDLVEAGLAAVQSANGGLFGMAADLGNGNVLGAILNAVKSDTNSNVLSTPWIYTLDNQEAKILVGQEIPVTTGEALSDNFDNAFRTVQRENVGIQLEVKPQINTGGAIKLFLRQEVSSISGPVSEKSSDLILNKREIDTTITVDDGEIVALGGLLDDNQRKTVEQVPLLSSIPGLGELFKSRSKSRTKTNLMIFIRPTIVRSKEESRQLAAQRYNYIRAQQLLKDPKSEPSIDELVRDYMGAVPPTAAQHQPSDQVIDGRVIVPEVRESQSVVKPQLVPSGKAEPQ</sequence>
<name>A0A840HTZ2_9SPHN</name>
<feature type="domain" description="Type II/III secretion system secretin-like" evidence="12">
    <location>
        <begin position="482"/>
        <end position="646"/>
    </location>
</feature>
<evidence type="ECO:0000256" key="2">
    <source>
        <dbReference type="ARBA" id="ARBA00006980"/>
    </source>
</evidence>
<evidence type="ECO:0000259" key="14">
    <source>
        <dbReference type="Pfam" id="PF21305"/>
    </source>
</evidence>
<dbReference type="InterPro" id="IPR005644">
    <property type="entry name" value="NolW-like"/>
</dbReference>
<protein>
    <submittedName>
        <fullName evidence="15">General secretion pathway protein D</fullName>
    </submittedName>
</protein>
<dbReference type="PANTHER" id="PTHR30332">
    <property type="entry name" value="PROBABLE GENERAL SECRETION PATHWAY PROTEIN D"/>
    <property type="match status" value="1"/>
</dbReference>
<dbReference type="InterPro" id="IPR001775">
    <property type="entry name" value="GspD/PilQ"/>
</dbReference>
<evidence type="ECO:0000313" key="15">
    <source>
        <dbReference type="EMBL" id="MBB4641028.1"/>
    </source>
</evidence>
<dbReference type="InterPro" id="IPR004846">
    <property type="entry name" value="T2SS/T3SS_dom"/>
</dbReference>
<feature type="domain" description="NolW-like" evidence="13">
    <location>
        <begin position="184"/>
        <end position="251"/>
    </location>
</feature>
<dbReference type="RefSeq" id="WP_184474845.1">
    <property type="nucleotide sequence ID" value="NZ_JACHOV010000004.1"/>
</dbReference>
<dbReference type="InterPro" id="IPR013356">
    <property type="entry name" value="T2SS_GspD"/>
</dbReference>
<dbReference type="Pfam" id="PF21305">
    <property type="entry name" value="type_II_gspD_N0"/>
    <property type="match status" value="1"/>
</dbReference>
<feature type="domain" description="GspD-like N0" evidence="14">
    <location>
        <begin position="26"/>
        <end position="96"/>
    </location>
</feature>